<evidence type="ECO:0000256" key="8">
    <source>
        <dbReference type="ARBA" id="ARBA00023211"/>
    </source>
</evidence>
<evidence type="ECO:0000256" key="4">
    <source>
        <dbReference type="ARBA" id="ARBA00022741"/>
    </source>
</evidence>
<evidence type="ECO:0000256" key="11">
    <source>
        <dbReference type="ARBA" id="ARBA00048781"/>
    </source>
</evidence>
<proteinExistence type="inferred from homology"/>
<sequence>MSTKTLAVASANPVKINAAEQALSRAFTDTHWQVNAQPVPSGVAEQPLSEAETRRGAEQRLQALMAQCPQADFFAAIEGGYDRIQGQPFTFAYIAISDGKRTQVGRTGTLPLPESIGQALEQGGELGPLMDQLFNDHNIKQKGGAIGVLTQHLVDRTGIYRDTLCLLLAPWLHPELFR</sequence>
<keyword evidence="8" id="KW-0464">Manganese</keyword>
<dbReference type="FunFam" id="3.90.950.10:FF:000002">
    <property type="entry name" value="Inosine/xanthosine triphosphatase"/>
    <property type="match status" value="1"/>
</dbReference>
<dbReference type="GO" id="GO:0006772">
    <property type="term" value="P:thiamine metabolic process"/>
    <property type="evidence" value="ECO:0007669"/>
    <property type="project" value="TreeGrafter"/>
</dbReference>
<gene>
    <name evidence="14" type="ORF">SAMN02745129_0415</name>
</gene>
<dbReference type="InterPro" id="IPR050299">
    <property type="entry name" value="YjjX_NTPase"/>
</dbReference>
<evidence type="ECO:0000256" key="10">
    <source>
        <dbReference type="ARBA" id="ARBA00048174"/>
    </source>
</evidence>
<evidence type="ECO:0000259" key="13">
    <source>
        <dbReference type="Pfam" id="PF01931"/>
    </source>
</evidence>
<evidence type="ECO:0000256" key="3">
    <source>
        <dbReference type="ARBA" id="ARBA00022723"/>
    </source>
</evidence>
<dbReference type="GO" id="GO:0009117">
    <property type="term" value="P:nucleotide metabolic process"/>
    <property type="evidence" value="ECO:0007669"/>
    <property type="project" value="UniProtKB-KW"/>
</dbReference>
<comment type="cofactor">
    <cofactor evidence="1">
        <name>Mn(2+)</name>
        <dbReference type="ChEBI" id="CHEBI:29035"/>
    </cofactor>
</comment>
<evidence type="ECO:0000256" key="1">
    <source>
        <dbReference type="ARBA" id="ARBA00001936"/>
    </source>
</evidence>
<dbReference type="Pfam" id="PF01931">
    <property type="entry name" value="NTPase_I-T"/>
    <property type="match status" value="1"/>
</dbReference>
<dbReference type="Proteomes" id="UP000184268">
    <property type="component" value="Unassembled WGS sequence"/>
</dbReference>
<feature type="domain" description="Non-canonical purine NTP phosphatase/PRRC1" evidence="13">
    <location>
        <begin position="9"/>
        <end position="172"/>
    </location>
</feature>
<dbReference type="RefSeq" id="WP_067665382.1">
    <property type="nucleotide sequence ID" value="NZ_FQXG01000013.1"/>
</dbReference>
<dbReference type="Gene3D" id="3.90.950.10">
    <property type="match status" value="1"/>
</dbReference>
<comment type="cofactor">
    <cofactor evidence="2">
        <name>Mg(2+)</name>
        <dbReference type="ChEBI" id="CHEBI:18420"/>
    </cofactor>
</comment>
<dbReference type="PANTHER" id="PTHR34699:SF2">
    <property type="entry name" value="NON-CANONICAL PURINE NTP PHOSPHATASE_PRRC1 DOMAIN-CONTAINING PROTEIN"/>
    <property type="match status" value="1"/>
</dbReference>
<dbReference type="EMBL" id="FQXG01000013">
    <property type="protein sequence ID" value="SHI25032.1"/>
    <property type="molecule type" value="Genomic_DNA"/>
</dbReference>
<dbReference type="InterPro" id="IPR026533">
    <property type="entry name" value="NTPase/PRRC1"/>
</dbReference>
<reference evidence="14 15" key="1">
    <citation type="submission" date="2016-11" db="EMBL/GenBank/DDBJ databases">
        <authorList>
            <person name="Jaros S."/>
            <person name="Januszkiewicz K."/>
            <person name="Wedrychowicz H."/>
        </authorList>
    </citation>
    <scope>NUCLEOTIDE SEQUENCE [LARGE SCALE GENOMIC DNA]</scope>
    <source>
        <strain evidence="14 15">DSM 16917</strain>
    </source>
</reference>
<dbReference type="STRING" id="299255.SAMN02745129_0415"/>
<evidence type="ECO:0000313" key="15">
    <source>
        <dbReference type="Proteomes" id="UP000184268"/>
    </source>
</evidence>
<evidence type="ECO:0000256" key="7">
    <source>
        <dbReference type="ARBA" id="ARBA00023080"/>
    </source>
</evidence>
<evidence type="ECO:0000256" key="2">
    <source>
        <dbReference type="ARBA" id="ARBA00001946"/>
    </source>
</evidence>
<keyword evidence="6" id="KW-0460">Magnesium</keyword>
<dbReference type="SUPFAM" id="SSF52972">
    <property type="entry name" value="ITPase-like"/>
    <property type="match status" value="1"/>
</dbReference>
<dbReference type="EC" id="3.6.1.73" evidence="9"/>
<evidence type="ECO:0000256" key="12">
    <source>
        <dbReference type="ARBA" id="ARBA00060855"/>
    </source>
</evidence>
<comment type="catalytic activity">
    <reaction evidence="11">
        <text>XTP + H2O = XDP + phosphate + H(+)</text>
        <dbReference type="Rhea" id="RHEA:28406"/>
        <dbReference type="ChEBI" id="CHEBI:15377"/>
        <dbReference type="ChEBI" id="CHEBI:15378"/>
        <dbReference type="ChEBI" id="CHEBI:43474"/>
        <dbReference type="ChEBI" id="CHEBI:59884"/>
        <dbReference type="ChEBI" id="CHEBI:61314"/>
        <dbReference type="EC" id="3.6.1.73"/>
    </reaction>
</comment>
<keyword evidence="3" id="KW-0479">Metal-binding</keyword>
<dbReference type="GO" id="GO:0046872">
    <property type="term" value="F:metal ion binding"/>
    <property type="evidence" value="ECO:0007669"/>
    <property type="project" value="UniProtKB-KW"/>
</dbReference>
<dbReference type="InterPro" id="IPR029001">
    <property type="entry name" value="ITPase-like_fam"/>
</dbReference>
<protein>
    <recommendedName>
        <fullName evidence="9">inosine/xanthosine triphosphatase</fullName>
        <ecNumber evidence="9">3.6.1.73</ecNumber>
    </recommendedName>
</protein>
<keyword evidence="7" id="KW-0546">Nucleotide metabolism</keyword>
<comment type="catalytic activity">
    <reaction evidence="10">
        <text>ITP + H2O = IDP + phosphate + H(+)</text>
        <dbReference type="Rhea" id="RHEA:28330"/>
        <dbReference type="ChEBI" id="CHEBI:15377"/>
        <dbReference type="ChEBI" id="CHEBI:15378"/>
        <dbReference type="ChEBI" id="CHEBI:43474"/>
        <dbReference type="ChEBI" id="CHEBI:58280"/>
        <dbReference type="ChEBI" id="CHEBI:61402"/>
        <dbReference type="EC" id="3.6.1.73"/>
    </reaction>
</comment>
<name>A0A1M5ZLK0_9GAMM</name>
<dbReference type="AlphaFoldDB" id="A0A1M5ZLK0"/>
<organism evidence="14 15">
    <name type="scientific">Ferrimonas marina</name>
    <dbReference type="NCBI Taxonomy" id="299255"/>
    <lineage>
        <taxon>Bacteria</taxon>
        <taxon>Pseudomonadati</taxon>
        <taxon>Pseudomonadota</taxon>
        <taxon>Gammaproteobacteria</taxon>
        <taxon>Alteromonadales</taxon>
        <taxon>Ferrimonadaceae</taxon>
        <taxon>Ferrimonas</taxon>
    </lineage>
</organism>
<keyword evidence="15" id="KW-1185">Reference proteome</keyword>
<comment type="similarity">
    <text evidence="12">Belongs to the YjjX NTPase family.</text>
</comment>
<evidence type="ECO:0000256" key="9">
    <source>
        <dbReference type="ARBA" id="ARBA00038901"/>
    </source>
</evidence>
<dbReference type="GO" id="GO:0103023">
    <property type="term" value="F:ITPase activity"/>
    <property type="evidence" value="ECO:0007669"/>
    <property type="project" value="UniProtKB-EC"/>
</dbReference>
<dbReference type="PANTHER" id="PTHR34699">
    <property type="match status" value="1"/>
</dbReference>
<evidence type="ECO:0000256" key="6">
    <source>
        <dbReference type="ARBA" id="ARBA00022842"/>
    </source>
</evidence>
<evidence type="ECO:0000256" key="5">
    <source>
        <dbReference type="ARBA" id="ARBA00022801"/>
    </source>
</evidence>
<dbReference type="OrthoDB" id="6334099at2"/>
<dbReference type="GO" id="GO:0000166">
    <property type="term" value="F:nucleotide binding"/>
    <property type="evidence" value="ECO:0007669"/>
    <property type="project" value="UniProtKB-KW"/>
</dbReference>
<keyword evidence="5" id="KW-0378">Hydrolase</keyword>
<keyword evidence="4" id="KW-0547">Nucleotide-binding</keyword>
<accession>A0A1M5ZLK0</accession>
<evidence type="ECO:0000313" key="14">
    <source>
        <dbReference type="EMBL" id="SHI25032.1"/>
    </source>
</evidence>
<dbReference type="NCBIfam" id="NF003459">
    <property type="entry name" value="PRK05074.1"/>
    <property type="match status" value="1"/>
</dbReference>